<proteinExistence type="predicted"/>
<sequence length="116" mass="12951">MARLNMFPILFILLLASCALPTLAHLDDSPAMVECKKHFSIKYAFDVYNYIFKGKKIGDGSCRALVALGRPCHNIFVNNTFTYEQTGNRIAIQARADRVFTHCIIVNSAPPRSSLS</sequence>
<gene>
    <name evidence="2" type="ORF">D8674_022090</name>
</gene>
<feature type="signal peptide" evidence="1">
    <location>
        <begin position="1"/>
        <end position="24"/>
    </location>
</feature>
<comment type="caution">
    <text evidence="2">The sequence shown here is derived from an EMBL/GenBank/DDBJ whole genome shotgun (WGS) entry which is preliminary data.</text>
</comment>
<dbReference type="PROSITE" id="PS51257">
    <property type="entry name" value="PROKAR_LIPOPROTEIN"/>
    <property type="match status" value="1"/>
</dbReference>
<evidence type="ECO:0000256" key="1">
    <source>
        <dbReference type="SAM" id="SignalP"/>
    </source>
</evidence>
<keyword evidence="3" id="KW-1185">Reference proteome</keyword>
<organism evidence="2 3">
    <name type="scientific">Pyrus ussuriensis x Pyrus communis</name>
    <dbReference type="NCBI Taxonomy" id="2448454"/>
    <lineage>
        <taxon>Eukaryota</taxon>
        <taxon>Viridiplantae</taxon>
        <taxon>Streptophyta</taxon>
        <taxon>Embryophyta</taxon>
        <taxon>Tracheophyta</taxon>
        <taxon>Spermatophyta</taxon>
        <taxon>Magnoliopsida</taxon>
        <taxon>eudicotyledons</taxon>
        <taxon>Gunneridae</taxon>
        <taxon>Pentapetalae</taxon>
        <taxon>rosids</taxon>
        <taxon>fabids</taxon>
        <taxon>Rosales</taxon>
        <taxon>Rosaceae</taxon>
        <taxon>Amygdaloideae</taxon>
        <taxon>Maleae</taxon>
        <taxon>Pyrus</taxon>
    </lineage>
</organism>
<dbReference type="PANTHER" id="PTHR31951:SF22">
    <property type="entry name" value="ECA1 GAMETOGENESIS RELATED FAMILY"/>
    <property type="match status" value="1"/>
</dbReference>
<reference evidence="3" key="2">
    <citation type="submission" date="2019-10" db="EMBL/GenBank/DDBJ databases">
        <title>A de novo genome assembly of a pear dwarfing rootstock.</title>
        <authorList>
            <person name="Wang F."/>
            <person name="Wang J."/>
            <person name="Li S."/>
            <person name="Zhang Y."/>
            <person name="Fang M."/>
            <person name="Ma L."/>
            <person name="Zhao Y."/>
            <person name="Jiang S."/>
        </authorList>
    </citation>
    <scope>NUCLEOTIDE SEQUENCE [LARGE SCALE GENOMIC DNA]</scope>
</reference>
<dbReference type="PANTHER" id="PTHR31951">
    <property type="entry name" value="BIFUNCTIONAL INHIBITOR/LIPID-TRANSFER PROTEIN/SEED STORAGE 2S ALBUMIN SUPERFAMILY PROTEIN-RELATED"/>
    <property type="match status" value="1"/>
</dbReference>
<dbReference type="OrthoDB" id="946177at2759"/>
<evidence type="ECO:0000313" key="3">
    <source>
        <dbReference type="Proteomes" id="UP000327157"/>
    </source>
</evidence>
<reference evidence="2 3" key="3">
    <citation type="submission" date="2019-11" db="EMBL/GenBank/DDBJ databases">
        <title>A de novo genome assembly of a pear dwarfing rootstock.</title>
        <authorList>
            <person name="Wang F."/>
            <person name="Wang J."/>
            <person name="Li S."/>
            <person name="Zhang Y."/>
            <person name="Fang M."/>
            <person name="Ma L."/>
            <person name="Zhao Y."/>
            <person name="Jiang S."/>
        </authorList>
    </citation>
    <scope>NUCLEOTIDE SEQUENCE [LARGE SCALE GENOMIC DNA]</scope>
    <source>
        <strain evidence="2">S2</strain>
        <tissue evidence="2">Leaf</tissue>
    </source>
</reference>
<evidence type="ECO:0008006" key="4">
    <source>
        <dbReference type="Google" id="ProtNLM"/>
    </source>
</evidence>
<dbReference type="AlphaFoldDB" id="A0A5N5GPF4"/>
<keyword evidence="1" id="KW-0732">Signal</keyword>
<evidence type="ECO:0000313" key="2">
    <source>
        <dbReference type="EMBL" id="KAB2615502.1"/>
    </source>
</evidence>
<accession>A0A5N5GPF4</accession>
<name>A0A5N5GPF4_9ROSA</name>
<reference evidence="2 3" key="1">
    <citation type="submission" date="2019-09" db="EMBL/GenBank/DDBJ databases">
        <authorList>
            <person name="Ou C."/>
        </authorList>
    </citation>
    <scope>NUCLEOTIDE SEQUENCE [LARGE SCALE GENOMIC DNA]</scope>
    <source>
        <strain evidence="2">S2</strain>
        <tissue evidence="2">Leaf</tissue>
    </source>
</reference>
<dbReference type="EMBL" id="SMOL01000402">
    <property type="protein sequence ID" value="KAB2615502.1"/>
    <property type="molecule type" value="Genomic_DNA"/>
</dbReference>
<protein>
    <recommendedName>
        <fullName evidence="4">Prolamin-like domain-containing protein</fullName>
    </recommendedName>
</protein>
<dbReference type="Proteomes" id="UP000327157">
    <property type="component" value="Chromosome 3"/>
</dbReference>
<feature type="chain" id="PRO_5024422763" description="Prolamin-like domain-containing protein" evidence="1">
    <location>
        <begin position="25"/>
        <end position="116"/>
    </location>
</feature>